<dbReference type="OrthoDB" id="2570713at2759"/>
<dbReference type="InterPro" id="IPR035899">
    <property type="entry name" value="DBL_dom_sf"/>
</dbReference>
<dbReference type="GO" id="GO:0005737">
    <property type="term" value="C:cytoplasm"/>
    <property type="evidence" value="ECO:0007669"/>
    <property type="project" value="TreeGrafter"/>
</dbReference>
<evidence type="ECO:0000313" key="9">
    <source>
        <dbReference type="Proteomes" id="UP000050761"/>
    </source>
</evidence>
<dbReference type="EMBL" id="UZAH01026884">
    <property type="protein sequence ID" value="VDO86359.1"/>
    <property type="molecule type" value="Genomic_DNA"/>
</dbReference>
<evidence type="ECO:0000256" key="5">
    <source>
        <dbReference type="SAM" id="Phobius"/>
    </source>
</evidence>
<evidence type="ECO:0000256" key="3">
    <source>
        <dbReference type="PROSITE-ProRule" id="PRU00192"/>
    </source>
</evidence>
<evidence type="ECO:0000313" key="8">
    <source>
        <dbReference type="EMBL" id="VDO86359.1"/>
    </source>
</evidence>
<feature type="transmembrane region" description="Helical" evidence="5">
    <location>
        <begin position="299"/>
        <end position="318"/>
    </location>
</feature>
<keyword evidence="1 3" id="KW-0728">SH3 domain</keyword>
<accession>A0A3P7Z888</accession>
<dbReference type="PROSITE" id="PS50002">
    <property type="entry name" value="SH3"/>
    <property type="match status" value="1"/>
</dbReference>
<evidence type="ECO:0000256" key="2">
    <source>
        <dbReference type="ARBA" id="ARBA00022658"/>
    </source>
</evidence>
<protein>
    <submittedName>
        <fullName evidence="10">SH3 domain-containing protein</fullName>
    </submittedName>
</protein>
<keyword evidence="5" id="KW-1133">Transmembrane helix</keyword>
<dbReference type="Pfam" id="PF00621">
    <property type="entry name" value="RhoGEF"/>
    <property type="match status" value="1"/>
</dbReference>
<evidence type="ECO:0000256" key="1">
    <source>
        <dbReference type="ARBA" id="ARBA00022443"/>
    </source>
</evidence>
<dbReference type="Pfam" id="PF07653">
    <property type="entry name" value="SH3_2"/>
    <property type="match status" value="1"/>
</dbReference>
<keyword evidence="2" id="KW-0344">Guanine-nucleotide releasing factor</keyword>
<evidence type="ECO:0000256" key="4">
    <source>
        <dbReference type="SAM" id="MobiDB-lite"/>
    </source>
</evidence>
<dbReference type="InterPro" id="IPR000219">
    <property type="entry name" value="DH_dom"/>
</dbReference>
<organism evidence="8">
    <name type="scientific">Heligmosomoides polygyrus</name>
    <name type="common">Parasitic roundworm</name>
    <dbReference type="NCBI Taxonomy" id="6339"/>
    <lineage>
        <taxon>Eukaryota</taxon>
        <taxon>Metazoa</taxon>
        <taxon>Ecdysozoa</taxon>
        <taxon>Nematoda</taxon>
        <taxon>Chromadorea</taxon>
        <taxon>Rhabditida</taxon>
        <taxon>Rhabditina</taxon>
        <taxon>Rhabditomorpha</taxon>
        <taxon>Strongyloidea</taxon>
        <taxon>Heligmosomidae</taxon>
        <taxon>Heligmosomoides</taxon>
    </lineage>
</organism>
<dbReference type="InterPro" id="IPR051336">
    <property type="entry name" value="RhoGEF_Guanine_NuclExch_SF"/>
</dbReference>
<dbReference type="InterPro" id="IPR001452">
    <property type="entry name" value="SH3_domain"/>
</dbReference>
<reference evidence="8 9" key="1">
    <citation type="submission" date="2018-11" db="EMBL/GenBank/DDBJ databases">
        <authorList>
            <consortium name="Pathogen Informatics"/>
        </authorList>
    </citation>
    <scope>NUCLEOTIDE SEQUENCE [LARGE SCALE GENOMIC DNA]</scope>
</reference>
<dbReference type="Proteomes" id="UP000050761">
    <property type="component" value="Unassembled WGS sequence"/>
</dbReference>
<name>A0A3P7Z888_HELPZ</name>
<feature type="compositionally biased region" description="Low complexity" evidence="4">
    <location>
        <begin position="28"/>
        <end position="44"/>
    </location>
</feature>
<feature type="region of interest" description="Disordered" evidence="4">
    <location>
        <begin position="24"/>
        <end position="57"/>
    </location>
</feature>
<reference evidence="10" key="2">
    <citation type="submission" date="2019-09" db="UniProtKB">
        <authorList>
            <consortium name="WormBaseParasite"/>
        </authorList>
    </citation>
    <scope>IDENTIFICATION</scope>
</reference>
<dbReference type="PROSITE" id="PS50010">
    <property type="entry name" value="DH_2"/>
    <property type="match status" value="1"/>
</dbReference>
<dbReference type="Gene3D" id="2.30.30.40">
    <property type="entry name" value="SH3 Domains"/>
    <property type="match status" value="1"/>
</dbReference>
<dbReference type="GO" id="GO:0005085">
    <property type="term" value="F:guanyl-nucleotide exchange factor activity"/>
    <property type="evidence" value="ECO:0007669"/>
    <property type="project" value="UniProtKB-KW"/>
</dbReference>
<dbReference type="SMART" id="SM00326">
    <property type="entry name" value="SH3"/>
    <property type="match status" value="1"/>
</dbReference>
<sequence length="345" mass="39909">MASRRQKQFDRKYSSYRKYTASEDVNYSSHSARSSFRSESMTSRSDTRGRSVSSEIVTGSDTRSYPVYIAIQDYQPEPTDVEGIPLEQGQIVEVLDKKNPASWLVRTKARPPKSGWIPGSYFETPTEYYKQRRRTREIESTSVTMTEDQEALLKRDQVFHDLLRTEEEFVAELRSCVDNYIRILDDANVPPAISKEKEKLALNLTELYNFHANVMLKGLNYYSDDPGKVGQTFIRLERDFDHHVQFFKDLPATLDLLEQQPFKDFFQVCFRRNSVGREIKPLCMNELCLMSPFSVCRRLVCVCMLFGYCILLLLHYSLPYSAVTNPGQLHSFCHDVVQSIGPTFS</sequence>
<keyword evidence="5" id="KW-0812">Transmembrane</keyword>
<keyword evidence="5" id="KW-0472">Membrane</keyword>
<proteinExistence type="predicted"/>
<dbReference type="PANTHER" id="PTHR22826">
    <property type="entry name" value="RHO GUANINE EXCHANGE FACTOR-RELATED"/>
    <property type="match status" value="1"/>
</dbReference>
<dbReference type="SUPFAM" id="SSF48065">
    <property type="entry name" value="DBL homology domain (DH-domain)"/>
    <property type="match status" value="1"/>
</dbReference>
<dbReference type="SUPFAM" id="SSF50044">
    <property type="entry name" value="SH3-domain"/>
    <property type="match status" value="1"/>
</dbReference>
<evidence type="ECO:0000313" key="10">
    <source>
        <dbReference type="WBParaSite" id="HPBE_0001079301-mRNA-1"/>
    </source>
</evidence>
<dbReference type="Gene3D" id="1.20.900.10">
    <property type="entry name" value="Dbl homology (DH) domain"/>
    <property type="match status" value="1"/>
</dbReference>
<feature type="domain" description="SH3" evidence="6">
    <location>
        <begin position="63"/>
        <end position="127"/>
    </location>
</feature>
<dbReference type="InterPro" id="IPR036028">
    <property type="entry name" value="SH3-like_dom_sf"/>
</dbReference>
<evidence type="ECO:0000259" key="7">
    <source>
        <dbReference type="PROSITE" id="PS50010"/>
    </source>
</evidence>
<keyword evidence="9" id="KW-1185">Reference proteome</keyword>
<dbReference type="AlphaFoldDB" id="A0A3P7Z888"/>
<gene>
    <name evidence="8" type="ORF">HPBE_LOCUS10794</name>
</gene>
<dbReference type="WBParaSite" id="HPBE_0001079301-mRNA-1">
    <property type="protein sequence ID" value="HPBE_0001079301-mRNA-1"/>
    <property type="gene ID" value="HPBE_0001079301"/>
</dbReference>
<feature type="domain" description="DH" evidence="7">
    <location>
        <begin position="154"/>
        <end position="267"/>
    </location>
</feature>
<dbReference type="SMART" id="SM00325">
    <property type="entry name" value="RhoGEF"/>
    <property type="match status" value="1"/>
</dbReference>
<evidence type="ECO:0000259" key="6">
    <source>
        <dbReference type="PROSITE" id="PS50002"/>
    </source>
</evidence>